<feature type="domain" description="Methyltransferase type 11" evidence="1">
    <location>
        <begin position="50"/>
        <end position="147"/>
    </location>
</feature>
<dbReference type="SUPFAM" id="SSF53335">
    <property type="entry name" value="S-adenosyl-L-methionine-dependent methyltransferases"/>
    <property type="match status" value="1"/>
</dbReference>
<dbReference type="GO" id="GO:0008757">
    <property type="term" value="F:S-adenosylmethionine-dependent methyltransferase activity"/>
    <property type="evidence" value="ECO:0007669"/>
    <property type="project" value="InterPro"/>
</dbReference>
<dbReference type="EMBL" id="RBZW01000019">
    <property type="protein sequence ID" value="THE65575.1"/>
    <property type="molecule type" value="Genomic_DNA"/>
</dbReference>
<name>A0A4S3TQN7_9EURY</name>
<dbReference type="InterPro" id="IPR013216">
    <property type="entry name" value="Methyltransf_11"/>
</dbReference>
<dbReference type="GO" id="GO:0032259">
    <property type="term" value="P:methylation"/>
    <property type="evidence" value="ECO:0007669"/>
    <property type="project" value="UniProtKB-KW"/>
</dbReference>
<dbReference type="CDD" id="cd02440">
    <property type="entry name" value="AdoMet_MTases"/>
    <property type="match status" value="1"/>
</dbReference>
<sequence>MPNATTTSECGREHDIAHPVFARLYDLLPQSPLVDPHRRYLARGLSGRVLELGCGTGDQFRFVVAESGQELEYHAIEPDPHMRKRAVRTARKLDFPVDLRSGRAESLPYPDASFDTVVAGVVFCTIQDPDAALEEVVRVLKPGGEFRFLEHVRSTGWRATVQELLTPLWARSAGGCQLDRETIDRFVAHDALTVEEVERLDLGVFPVDPIFRGTMRRSRGGRFEAVL</sequence>
<dbReference type="AlphaFoldDB" id="A0A4S3TQN7"/>
<reference evidence="2 3" key="1">
    <citation type="submission" date="2018-10" db="EMBL/GenBank/DDBJ databases">
        <title>Natronolimnobius sp. XQ-INN 246 isolated from Inner Mongolia Autonomous Region of China.</title>
        <authorList>
            <person name="Xue Q."/>
        </authorList>
    </citation>
    <scope>NUCLEOTIDE SEQUENCE [LARGE SCALE GENOMIC DNA]</scope>
    <source>
        <strain evidence="2 3">XQ-INN 246</strain>
    </source>
</reference>
<keyword evidence="2" id="KW-0489">Methyltransferase</keyword>
<dbReference type="Gene3D" id="3.40.50.150">
    <property type="entry name" value="Vaccinia Virus protein VP39"/>
    <property type="match status" value="1"/>
</dbReference>
<dbReference type="InterPro" id="IPR052356">
    <property type="entry name" value="Thiol_S-MT"/>
</dbReference>
<evidence type="ECO:0000259" key="1">
    <source>
        <dbReference type="Pfam" id="PF08241"/>
    </source>
</evidence>
<keyword evidence="3" id="KW-1185">Reference proteome</keyword>
<dbReference type="OrthoDB" id="147504at2157"/>
<keyword evidence="2" id="KW-0808">Transferase</keyword>
<accession>A0A4S3TQN7</accession>
<dbReference type="Pfam" id="PF08241">
    <property type="entry name" value="Methyltransf_11"/>
    <property type="match status" value="1"/>
</dbReference>
<evidence type="ECO:0000313" key="3">
    <source>
        <dbReference type="Proteomes" id="UP000318864"/>
    </source>
</evidence>
<organism evidence="2 3">
    <name type="scientific">Salinadaptatus halalkaliphilus</name>
    <dbReference type="NCBI Taxonomy" id="2419781"/>
    <lineage>
        <taxon>Archaea</taxon>
        <taxon>Methanobacteriati</taxon>
        <taxon>Methanobacteriota</taxon>
        <taxon>Stenosarchaea group</taxon>
        <taxon>Halobacteria</taxon>
        <taxon>Halobacteriales</taxon>
        <taxon>Natrialbaceae</taxon>
        <taxon>Salinadaptatus</taxon>
    </lineage>
</organism>
<dbReference type="InterPro" id="IPR029063">
    <property type="entry name" value="SAM-dependent_MTases_sf"/>
</dbReference>
<protein>
    <submittedName>
        <fullName evidence="2">Class I SAM-dependent methyltransferase</fullName>
    </submittedName>
</protein>
<evidence type="ECO:0000313" key="2">
    <source>
        <dbReference type="EMBL" id="THE65575.1"/>
    </source>
</evidence>
<dbReference type="PANTHER" id="PTHR45036:SF1">
    <property type="entry name" value="METHYLTRANSFERASE LIKE 7A"/>
    <property type="match status" value="1"/>
</dbReference>
<proteinExistence type="predicted"/>
<dbReference type="RefSeq" id="WP_141464005.1">
    <property type="nucleotide sequence ID" value="NZ_RBZW01000019.1"/>
</dbReference>
<dbReference type="PANTHER" id="PTHR45036">
    <property type="entry name" value="METHYLTRANSFERASE LIKE 7B"/>
    <property type="match status" value="1"/>
</dbReference>
<gene>
    <name evidence="2" type="ORF">D8Y22_07105</name>
</gene>
<comment type="caution">
    <text evidence="2">The sequence shown here is derived from an EMBL/GenBank/DDBJ whole genome shotgun (WGS) entry which is preliminary data.</text>
</comment>
<dbReference type="Proteomes" id="UP000318864">
    <property type="component" value="Unassembled WGS sequence"/>
</dbReference>